<keyword evidence="2" id="KW-0808">Transferase</keyword>
<dbReference type="GO" id="GO:0016747">
    <property type="term" value="F:acyltransferase activity, transferring groups other than amino-acyl groups"/>
    <property type="evidence" value="ECO:0007669"/>
    <property type="project" value="InterPro"/>
</dbReference>
<sequence>MIDLTGAIDATWPALRQVEVPGFTLREGAGGGSRVSAATARDGWRDADIAGAEAGMRDLGQRPLFMVREGEAELDARLEARGYVIADPTVLRAAPVDVLDDREIPRVTVFTIWEPLAIMAEIWAAGGVGPARLAVMERVTGPKTAIFGRIKDQPAGTAFAAIHQGTVFVHAVEVLPRLRRNGMAVWMMRLAARWGRAQGAERVAILVTRANDGANALYASLGMGEMGGYHYRKHPEEAP</sequence>
<dbReference type="Gene3D" id="3.40.630.30">
    <property type="match status" value="1"/>
</dbReference>
<protein>
    <submittedName>
        <fullName evidence="2">Acetyltransferase (GNAT) family protein</fullName>
    </submittedName>
</protein>
<dbReference type="AlphaFoldDB" id="A0A1N7K9I6"/>
<dbReference type="InterPro" id="IPR016181">
    <property type="entry name" value="Acyl_CoA_acyltransferase"/>
</dbReference>
<feature type="domain" description="N-acetyltransferase" evidence="1">
    <location>
        <begin position="102"/>
        <end position="239"/>
    </location>
</feature>
<dbReference type="PROSITE" id="PS51186">
    <property type="entry name" value="GNAT"/>
    <property type="match status" value="1"/>
</dbReference>
<dbReference type="InterPro" id="IPR000182">
    <property type="entry name" value="GNAT_dom"/>
</dbReference>
<gene>
    <name evidence="2" type="ORF">SAMN05421759_101553</name>
</gene>
<dbReference type="EMBL" id="FTOQ01000001">
    <property type="protein sequence ID" value="SIS58124.1"/>
    <property type="molecule type" value="Genomic_DNA"/>
</dbReference>
<keyword evidence="3" id="KW-1185">Reference proteome</keyword>
<dbReference type="STRING" id="633194.SAMN05421759_101553"/>
<evidence type="ECO:0000313" key="2">
    <source>
        <dbReference type="EMBL" id="SIS58124.1"/>
    </source>
</evidence>
<dbReference type="RefSeq" id="WP_076444732.1">
    <property type="nucleotide sequence ID" value="NZ_FTOQ01000001.1"/>
</dbReference>
<reference evidence="3" key="1">
    <citation type="submission" date="2017-01" db="EMBL/GenBank/DDBJ databases">
        <authorList>
            <person name="Varghese N."/>
            <person name="Submissions S."/>
        </authorList>
    </citation>
    <scope>NUCLEOTIDE SEQUENCE [LARGE SCALE GENOMIC DNA]</scope>
    <source>
        <strain evidence="3">DSM 29430</strain>
    </source>
</reference>
<proteinExistence type="predicted"/>
<organism evidence="2 3">
    <name type="scientific">Roseivivax lentus</name>
    <dbReference type="NCBI Taxonomy" id="633194"/>
    <lineage>
        <taxon>Bacteria</taxon>
        <taxon>Pseudomonadati</taxon>
        <taxon>Pseudomonadota</taxon>
        <taxon>Alphaproteobacteria</taxon>
        <taxon>Rhodobacterales</taxon>
        <taxon>Roseobacteraceae</taxon>
        <taxon>Roseivivax</taxon>
    </lineage>
</organism>
<evidence type="ECO:0000313" key="3">
    <source>
        <dbReference type="Proteomes" id="UP000186684"/>
    </source>
</evidence>
<accession>A0A1N7K9I6</accession>
<dbReference type="Proteomes" id="UP000186684">
    <property type="component" value="Unassembled WGS sequence"/>
</dbReference>
<dbReference type="OrthoDB" id="7301318at2"/>
<dbReference type="Pfam" id="PF00583">
    <property type="entry name" value="Acetyltransf_1"/>
    <property type="match status" value="1"/>
</dbReference>
<evidence type="ECO:0000259" key="1">
    <source>
        <dbReference type="PROSITE" id="PS51186"/>
    </source>
</evidence>
<dbReference type="SUPFAM" id="SSF55729">
    <property type="entry name" value="Acyl-CoA N-acyltransferases (Nat)"/>
    <property type="match status" value="1"/>
</dbReference>
<name>A0A1N7K9I6_9RHOB</name>